<proteinExistence type="inferred from homology"/>
<dbReference type="InterPro" id="IPR046342">
    <property type="entry name" value="CBS_dom_sf"/>
</dbReference>
<dbReference type="EMBL" id="JAROKS010000012">
    <property type="protein sequence ID" value="KAK1799119.1"/>
    <property type="molecule type" value="Genomic_DNA"/>
</dbReference>
<dbReference type="Pfam" id="PF00354">
    <property type="entry name" value="Pentaxin"/>
    <property type="match status" value="1"/>
</dbReference>
<keyword evidence="5 12" id="KW-1133">Transmembrane helix</keyword>
<dbReference type="CDD" id="cd03685">
    <property type="entry name" value="ClC_6_like"/>
    <property type="match status" value="1"/>
</dbReference>
<feature type="transmembrane region" description="Helical" evidence="12">
    <location>
        <begin position="662"/>
        <end position="687"/>
    </location>
</feature>
<dbReference type="InterPro" id="IPR000644">
    <property type="entry name" value="CBS_dom"/>
</dbReference>
<feature type="compositionally biased region" description="Polar residues" evidence="14">
    <location>
        <begin position="242"/>
        <end position="252"/>
    </location>
</feature>
<feature type="transmembrane region" description="Helical" evidence="12">
    <location>
        <begin position="887"/>
        <end position="907"/>
    </location>
</feature>
<dbReference type="PROSITE" id="PS51371">
    <property type="entry name" value="CBS"/>
    <property type="match status" value="1"/>
</dbReference>
<evidence type="ECO:0000256" key="3">
    <source>
        <dbReference type="ARBA" id="ARBA00022692"/>
    </source>
</evidence>
<dbReference type="InterPro" id="IPR014743">
    <property type="entry name" value="Cl-channel_core"/>
</dbReference>
<feature type="region of interest" description="Disordered" evidence="14">
    <location>
        <begin position="242"/>
        <end position="317"/>
    </location>
</feature>
<dbReference type="CDD" id="cd04591">
    <property type="entry name" value="CBS_pair_voltage-gated_CLC_euk_bac"/>
    <property type="match status" value="1"/>
</dbReference>
<keyword evidence="6 12" id="KW-0406">Ion transport</keyword>
<evidence type="ECO:0000256" key="5">
    <source>
        <dbReference type="ARBA" id="ARBA00022989"/>
    </source>
</evidence>
<dbReference type="SUPFAM" id="SSF49899">
    <property type="entry name" value="Concanavalin A-like lectins/glucanases"/>
    <property type="match status" value="1"/>
</dbReference>
<keyword evidence="13" id="KW-0175">Coiled coil</keyword>
<evidence type="ECO:0000256" key="14">
    <source>
        <dbReference type="SAM" id="MobiDB-lite"/>
    </source>
</evidence>
<feature type="coiled-coil region" evidence="13">
    <location>
        <begin position="149"/>
        <end position="194"/>
    </location>
</feature>
<evidence type="ECO:0000256" key="4">
    <source>
        <dbReference type="ARBA" id="ARBA00022737"/>
    </source>
</evidence>
<feature type="transmembrane region" description="Helical" evidence="12">
    <location>
        <begin position="1113"/>
        <end position="1134"/>
    </location>
</feature>
<dbReference type="Gene3D" id="2.60.120.200">
    <property type="match status" value="1"/>
</dbReference>
<reference evidence="17" key="1">
    <citation type="submission" date="2023-03" db="EMBL/GenBank/DDBJ databases">
        <title>Electrophorus voltai genome.</title>
        <authorList>
            <person name="Bian C."/>
        </authorList>
    </citation>
    <scope>NUCLEOTIDE SEQUENCE</scope>
    <source>
        <strain evidence="17">CB-2022</strain>
        <tissue evidence="17">Muscle</tissue>
    </source>
</reference>
<comment type="subcellular location">
    <subcellularLocation>
        <location evidence="1 12">Membrane</location>
        <topology evidence="1 12">Multi-pass membrane protein</topology>
    </subcellularLocation>
</comment>
<dbReference type="InterPro" id="IPR001759">
    <property type="entry name" value="PTX_dom"/>
</dbReference>
<keyword evidence="8 12" id="KW-0472">Membrane</keyword>
<evidence type="ECO:0000256" key="10">
    <source>
        <dbReference type="PROSITE-ProRule" id="PRU00703"/>
    </source>
</evidence>
<evidence type="ECO:0000259" key="16">
    <source>
        <dbReference type="PROSITE" id="PS51828"/>
    </source>
</evidence>
<protein>
    <recommendedName>
        <fullName evidence="12">Chloride channel protein</fullName>
    </recommendedName>
</protein>
<dbReference type="SUPFAM" id="SSF81340">
    <property type="entry name" value="Clc chloride channel"/>
    <property type="match status" value="1"/>
</dbReference>
<dbReference type="PROSITE" id="PS51828">
    <property type="entry name" value="PTX_2"/>
    <property type="match status" value="1"/>
</dbReference>
<gene>
    <name evidence="17" type="ORF">P4O66_007370</name>
</gene>
<feature type="transmembrane region" description="Helical" evidence="12">
    <location>
        <begin position="1048"/>
        <end position="1067"/>
    </location>
</feature>
<feature type="transmembrane region" description="Helical" evidence="12">
    <location>
        <begin position="1088"/>
        <end position="1107"/>
    </location>
</feature>
<sequence>GAKVCAKVGVLLCEDTSVSAIWLPSPERLKAGGNRGCPSTMRCSRVTPWVLLLLVALQMQLRWGQRTSPAHTEIRKRLYQMLRRLDKEFRRFQEMTLAHLQSIAINYNVSHGMDSRFKELTQQFESLSREMGSFNKDINQNLSSLKSWSRKLQRKTKRLELRLASTERALRENVRLAQRQLQEQRAVLSNLTRELGAQHNRLGSLEAHWGSVRSLWDALQEHRGQLSKLEARMRSIERLPLNASTGFSSSGNPLVRMRQNPDPGLLYGAQQPLQGKVSKASRMRNRLPPPPLQMTTRAPYPASDDRTPGSGHTSSLPTVLPEEEAQINNLLQLPFRHKIPQKYTPKKHTTICNVNSVLLFPSASTKNYVTFHKPFPARLHELSVCTWLRVETEYMGTLLSYATEDNDNTLVLYGRRSSGRGTIDFVIGDPAYRELAMGNLLDGRWHHACLIWSSIEGRFWYYTDRRLAATGSKFRKGFEIPPGGTAVLGQEQDVVGGGFDEAEAFVGRLAGFAVWSRALSPETGALPASDMANIAKKVSWSGKNDDTRGERTPLLNGSEEVRYNRQDPVRSRPKEIPHNEKLLSLKYESLDYDNSENQLFLEEERRMSHMGFRCLEISRWVICGLIGVFTGLIACFIDIVVEKLAGVKYSVVKKNIEMFTEVGGLSISLLLWVVLNSAFVMVGAIIVTCFEPIAAGSGIPQIKCYLNGVKVPRVVRLKTLVVKVCGVICSVAGGLAVGKEGPMIHSGAVVAAGVSQGRSTSLKKDFKIFEYFRRDTEKRDFVSAGAAAGVSAAFGAPVGGVLFSLEEGASFWNQMLTWRIFFASMISTFTLNLVLSVYHNKTTELSSPGLINFGTFDLECWPDPAVSKGSSLPCFLFQCVQYSLYEIPLFICMGAIGGLLGALFNLLNYWLTIFRIRYVHRPCLQVMEAMMVAAVTASVSFAMIYLSNDCKPLKMDNSEEYPLQVAQWLSERWSGNSEARQFVYSWLFCADGEYNAMATTFFNTPERSVRSLFHNPRGTYNLLTLGFFTLTYFFLACWTYGLMVSAGVFIPSLLIGAAWGRLFGVLLPNKTFIKPIWADPGKYALMGAAAQLGGIVRMTLSLTVILVEATGNVTYGFPIMLVLMTAKIVGDYFIEGLYDIHIKLQSVPFLHWEAPATSHWLTAREVMSSPVTCFNQLEKVGTIMDFLSNTATNHNGFPVIVQASGEQVCTAGGGDASQASCLACPDWPEAFGMTCLFLVPAEPVCPSPQSGKLCGLILRSQLIVLLKHKVFVERAHSRLHQRKLQLKDFRDAYPRFPPIQSIHVSQDERECMMDLSEFMNPTPYTVPQETSLPRVFKLFRALGLRHLVVVDDVNKVVGLVTRKDLARYHMGKHGLEELHLAQM</sequence>
<dbReference type="Gene3D" id="3.10.580.10">
    <property type="entry name" value="CBS-domain"/>
    <property type="match status" value="1"/>
</dbReference>
<dbReference type="GO" id="GO:0005254">
    <property type="term" value="F:chloride channel activity"/>
    <property type="evidence" value="ECO:0007669"/>
    <property type="project" value="UniProtKB-UniRule"/>
</dbReference>
<evidence type="ECO:0000259" key="15">
    <source>
        <dbReference type="PROSITE" id="PS51371"/>
    </source>
</evidence>
<evidence type="ECO:0000313" key="17">
    <source>
        <dbReference type="EMBL" id="KAK1799119.1"/>
    </source>
</evidence>
<dbReference type="InterPro" id="IPR051280">
    <property type="entry name" value="Cl-channel/antiporter"/>
</dbReference>
<evidence type="ECO:0000256" key="12">
    <source>
        <dbReference type="RuleBase" id="RU361221"/>
    </source>
</evidence>
<evidence type="ECO:0000256" key="9">
    <source>
        <dbReference type="ARBA" id="ARBA00023214"/>
    </source>
</evidence>
<evidence type="ECO:0000313" key="18">
    <source>
        <dbReference type="Proteomes" id="UP001239994"/>
    </source>
</evidence>
<keyword evidence="3 12" id="KW-0812">Transmembrane</keyword>
<dbReference type="InterPro" id="IPR002249">
    <property type="entry name" value="CIC-7"/>
</dbReference>
<dbReference type="Gene3D" id="1.10.3080.10">
    <property type="entry name" value="Clc chloride channel"/>
    <property type="match status" value="1"/>
</dbReference>
<comment type="caution">
    <text evidence="17">The sequence shown here is derived from an EMBL/GenBank/DDBJ whole genome shotgun (WGS) entry which is preliminary data.</text>
</comment>
<dbReference type="Proteomes" id="UP001239994">
    <property type="component" value="Unassembled WGS sequence"/>
</dbReference>
<dbReference type="SMART" id="SM00116">
    <property type="entry name" value="CBS"/>
    <property type="match status" value="1"/>
</dbReference>
<organism evidence="17 18">
    <name type="scientific">Electrophorus voltai</name>
    <dbReference type="NCBI Taxonomy" id="2609070"/>
    <lineage>
        <taxon>Eukaryota</taxon>
        <taxon>Metazoa</taxon>
        <taxon>Chordata</taxon>
        <taxon>Craniata</taxon>
        <taxon>Vertebrata</taxon>
        <taxon>Euteleostomi</taxon>
        <taxon>Actinopterygii</taxon>
        <taxon>Neopterygii</taxon>
        <taxon>Teleostei</taxon>
        <taxon>Ostariophysi</taxon>
        <taxon>Gymnotiformes</taxon>
        <taxon>Gymnotoidei</taxon>
        <taxon>Gymnotidae</taxon>
        <taxon>Electrophorus</taxon>
    </lineage>
</organism>
<comment type="caution">
    <text evidence="11">Lacks conserved residue(s) required for the propagation of feature annotation.</text>
</comment>
<dbReference type="SUPFAM" id="SSF54631">
    <property type="entry name" value="CBS-domain pair"/>
    <property type="match status" value="1"/>
</dbReference>
<feature type="non-terminal residue" evidence="17">
    <location>
        <position position="1"/>
    </location>
</feature>
<dbReference type="PANTHER" id="PTHR11689:SF136">
    <property type="entry name" value="H(+)_CL(-) EXCHANGE TRANSPORTER 7"/>
    <property type="match status" value="1"/>
</dbReference>
<keyword evidence="18" id="KW-1185">Reference proteome</keyword>
<evidence type="ECO:0000256" key="6">
    <source>
        <dbReference type="ARBA" id="ARBA00023065"/>
    </source>
</evidence>
<keyword evidence="2 12" id="KW-0813">Transport</keyword>
<evidence type="ECO:0000256" key="1">
    <source>
        <dbReference type="ARBA" id="ARBA00004141"/>
    </source>
</evidence>
<comment type="similarity">
    <text evidence="12">Belongs to the chloride channel (TC 2.A.49) family.</text>
</comment>
<dbReference type="PRINTS" id="PR01118">
    <property type="entry name" value="CLCHANNEL7"/>
</dbReference>
<evidence type="ECO:0000256" key="8">
    <source>
        <dbReference type="ARBA" id="ARBA00023136"/>
    </source>
</evidence>
<evidence type="ECO:0000256" key="11">
    <source>
        <dbReference type="PROSITE-ProRule" id="PRU01172"/>
    </source>
</evidence>
<dbReference type="Pfam" id="PF00654">
    <property type="entry name" value="Voltage_CLC"/>
    <property type="match status" value="1"/>
</dbReference>
<dbReference type="FunFam" id="3.10.580.10:FF:000018">
    <property type="entry name" value="Chloride channel protein"/>
    <property type="match status" value="1"/>
</dbReference>
<evidence type="ECO:0000256" key="7">
    <source>
        <dbReference type="ARBA" id="ARBA00023122"/>
    </source>
</evidence>
<name>A0AAD8ZIL6_9TELE</name>
<dbReference type="PANTHER" id="PTHR11689">
    <property type="entry name" value="CHLORIDE CHANNEL PROTEIN CLC FAMILY MEMBER"/>
    <property type="match status" value="1"/>
</dbReference>
<accession>A0AAD8ZIL6</accession>
<dbReference type="InterPro" id="IPR001807">
    <property type="entry name" value="ClC"/>
</dbReference>
<dbReference type="Pfam" id="PF00571">
    <property type="entry name" value="CBS"/>
    <property type="match status" value="1"/>
</dbReference>
<feature type="domain" description="CBS" evidence="15">
    <location>
        <begin position="1319"/>
        <end position="1377"/>
    </location>
</feature>
<keyword evidence="7 10" id="KW-0129">CBS domain</keyword>
<feature type="transmembrane region" description="Helical" evidence="12">
    <location>
        <begin position="816"/>
        <end position="838"/>
    </location>
</feature>
<dbReference type="InterPro" id="IPR013320">
    <property type="entry name" value="ConA-like_dom_sf"/>
</dbReference>
<evidence type="ECO:0000256" key="13">
    <source>
        <dbReference type="SAM" id="Coils"/>
    </source>
</evidence>
<dbReference type="PRINTS" id="PR00762">
    <property type="entry name" value="CLCHANNEL"/>
</dbReference>
<evidence type="ECO:0000256" key="2">
    <source>
        <dbReference type="ARBA" id="ARBA00022448"/>
    </source>
</evidence>
<feature type="transmembrane region" description="Helical" evidence="12">
    <location>
        <begin position="781"/>
        <end position="804"/>
    </location>
</feature>
<dbReference type="GO" id="GO:0062158">
    <property type="term" value="F:chloride:proton antiporter activity"/>
    <property type="evidence" value="ECO:0007669"/>
    <property type="project" value="InterPro"/>
</dbReference>
<dbReference type="GO" id="GO:0005765">
    <property type="term" value="C:lysosomal membrane"/>
    <property type="evidence" value="ECO:0007669"/>
    <property type="project" value="TreeGrafter"/>
</dbReference>
<feature type="transmembrane region" description="Helical" evidence="12">
    <location>
        <begin position="1020"/>
        <end position="1042"/>
    </location>
</feature>
<feature type="domain" description="Pentraxin (PTX)" evidence="16">
    <location>
        <begin position="354"/>
        <end position="561"/>
    </location>
</feature>
<feature type="transmembrane region" description="Helical" evidence="12">
    <location>
        <begin position="927"/>
        <end position="946"/>
    </location>
</feature>
<keyword evidence="4" id="KW-0677">Repeat</keyword>
<keyword evidence="9 12" id="KW-0868">Chloride</keyword>
<feature type="transmembrane region" description="Helical" evidence="12">
    <location>
        <begin position="617"/>
        <end position="641"/>
    </location>
</feature>
<dbReference type="SMART" id="SM00159">
    <property type="entry name" value="PTX"/>
    <property type="match status" value="1"/>
</dbReference>